<reference evidence="4" key="1">
    <citation type="submission" date="2017-08" db="EMBL/GenBank/DDBJ databases">
        <authorList>
            <person name="Varghese N."/>
            <person name="Submissions S."/>
        </authorList>
    </citation>
    <scope>NUCLEOTIDE SEQUENCE [LARGE SCALE GENOMIC DNA]</scope>
    <source>
        <strain evidence="4">USBA17B2</strain>
    </source>
</reference>
<dbReference type="InterPro" id="IPR042226">
    <property type="entry name" value="eFR1_2_sf"/>
</dbReference>
<evidence type="ECO:0000313" key="4">
    <source>
        <dbReference type="Proteomes" id="UP000219688"/>
    </source>
</evidence>
<evidence type="ECO:0000259" key="2">
    <source>
        <dbReference type="Pfam" id="PF18859"/>
    </source>
</evidence>
<organism evidence="3 4">
    <name type="scientific">Ornithinimicrobium cerasi</name>
    <dbReference type="NCBI Taxonomy" id="2248773"/>
    <lineage>
        <taxon>Bacteria</taxon>
        <taxon>Bacillati</taxon>
        <taxon>Actinomycetota</taxon>
        <taxon>Actinomycetes</taxon>
        <taxon>Micrococcales</taxon>
        <taxon>Ornithinimicrobiaceae</taxon>
        <taxon>Ornithinimicrobium</taxon>
    </lineage>
</organism>
<dbReference type="RefSeq" id="WP_097187529.1">
    <property type="nucleotide sequence ID" value="NZ_OBQK01000003.1"/>
</dbReference>
<proteinExistence type="predicted"/>
<gene>
    <name evidence="3" type="ORF">SAMN05421879_103185</name>
</gene>
<dbReference type="InterPro" id="IPR040783">
    <property type="entry name" value="VLRF1"/>
</dbReference>
<name>A0A285VPG4_9MICO</name>
<dbReference type="NCBIfam" id="NF041024">
    <property type="entry name" value="acVLRF1_NCBI"/>
    <property type="match status" value="1"/>
</dbReference>
<dbReference type="EMBL" id="OBQK01000003">
    <property type="protein sequence ID" value="SOC54501.1"/>
    <property type="molecule type" value="Genomic_DNA"/>
</dbReference>
<accession>A0A285VPG4</accession>
<dbReference type="Proteomes" id="UP000219688">
    <property type="component" value="Unassembled WGS sequence"/>
</dbReference>
<dbReference type="SUPFAM" id="SSF53137">
    <property type="entry name" value="Translational machinery components"/>
    <property type="match status" value="1"/>
</dbReference>
<feature type="domain" description="Actinobacteria/chloroflexi VLRF1 release factor" evidence="2">
    <location>
        <begin position="84"/>
        <end position="221"/>
    </location>
</feature>
<evidence type="ECO:0000256" key="1">
    <source>
        <dbReference type="SAM" id="MobiDB-lite"/>
    </source>
</evidence>
<dbReference type="Gene3D" id="3.30.420.60">
    <property type="entry name" value="eRF1 domain 2"/>
    <property type="match status" value="1"/>
</dbReference>
<feature type="region of interest" description="Disordered" evidence="1">
    <location>
        <begin position="55"/>
        <end position="74"/>
    </location>
</feature>
<evidence type="ECO:0000313" key="3">
    <source>
        <dbReference type="EMBL" id="SOC54501.1"/>
    </source>
</evidence>
<keyword evidence="4" id="KW-1185">Reference proteome</keyword>
<dbReference type="AlphaFoldDB" id="A0A285VPG4"/>
<dbReference type="Pfam" id="PF18859">
    <property type="entry name" value="acVLRF1"/>
    <property type="match status" value="1"/>
</dbReference>
<protein>
    <recommendedName>
        <fullName evidence="2">Actinobacteria/chloroflexi VLRF1 release factor domain-containing protein</fullName>
    </recommendedName>
</protein>
<sequence length="226" mass="23571">MSTPSRVEVAPERLAGWLGRFASAHGDVTWSVDRETSPSSWLAAAADGSWARLSTWRDPEDVPDGPGGQGRQGEALGEWAAPPALLVVLVRRGGYAVGVASSAGELVAHKVGTRHVQSRTAAGGWSQQRFARRRANQADALVEAVVGHASRVLGEGQAVLGAVGGLVLGGDRALSAEVLDAVASGPASRLHGIPRRELPDLPDPRRAVLDEAVRRGRAVRIAVSNA</sequence>